<dbReference type="NCBIfam" id="TIGR03142">
    <property type="entry name" value="cytochro_ccmI"/>
    <property type="match status" value="1"/>
</dbReference>
<dbReference type="GO" id="GO:0030313">
    <property type="term" value="C:cell envelope"/>
    <property type="evidence" value="ECO:0007669"/>
    <property type="project" value="UniProtKB-SubCell"/>
</dbReference>
<dbReference type="InterPro" id="IPR011990">
    <property type="entry name" value="TPR-like_helical_dom_sf"/>
</dbReference>
<dbReference type="AlphaFoldDB" id="A0A2T5IZ84"/>
<keyword evidence="2" id="KW-0677">Repeat</keyword>
<dbReference type="Proteomes" id="UP000244223">
    <property type="component" value="Unassembled WGS sequence"/>
</dbReference>
<name>A0A2T5IZ84_9GAMM</name>
<reference evidence="8 9" key="1">
    <citation type="submission" date="2018-04" db="EMBL/GenBank/DDBJ databases">
        <title>Genomic Encyclopedia of Archaeal and Bacterial Type Strains, Phase II (KMG-II): from individual species to whole genera.</title>
        <authorList>
            <person name="Goeker M."/>
        </authorList>
    </citation>
    <scope>NUCLEOTIDE SEQUENCE [LARGE SCALE GENOMIC DNA]</scope>
    <source>
        <strain evidence="8 9">DSM 5822</strain>
    </source>
</reference>
<dbReference type="EMBL" id="QAON01000007">
    <property type="protein sequence ID" value="PTQ89358.1"/>
    <property type="molecule type" value="Genomic_DNA"/>
</dbReference>
<keyword evidence="4" id="KW-0802">TPR repeat</keyword>
<keyword evidence="5" id="KW-0812">Transmembrane</keyword>
<keyword evidence="3" id="KW-0201">Cytochrome c-type biogenesis</keyword>
<dbReference type="GO" id="GO:0017004">
    <property type="term" value="P:cytochrome complex assembly"/>
    <property type="evidence" value="ECO:0007669"/>
    <property type="project" value="UniProtKB-KW"/>
</dbReference>
<keyword evidence="5" id="KW-0472">Membrane</keyword>
<feature type="transmembrane region" description="Helical" evidence="5">
    <location>
        <begin position="6"/>
        <end position="29"/>
    </location>
</feature>
<organism evidence="8 9">
    <name type="scientific">Agitococcus lubricus</name>
    <dbReference type="NCBI Taxonomy" id="1077255"/>
    <lineage>
        <taxon>Bacteria</taxon>
        <taxon>Pseudomonadati</taxon>
        <taxon>Pseudomonadota</taxon>
        <taxon>Gammaproteobacteria</taxon>
        <taxon>Moraxellales</taxon>
        <taxon>Moraxellaceae</taxon>
        <taxon>Agitococcus</taxon>
    </lineage>
</organism>
<dbReference type="SUPFAM" id="SSF48452">
    <property type="entry name" value="TPR-like"/>
    <property type="match status" value="1"/>
</dbReference>
<dbReference type="Pfam" id="PF23914">
    <property type="entry name" value="TPR_CcmH_CycH"/>
    <property type="match status" value="1"/>
</dbReference>
<evidence type="ECO:0000256" key="5">
    <source>
        <dbReference type="SAM" id="Phobius"/>
    </source>
</evidence>
<evidence type="ECO:0000256" key="3">
    <source>
        <dbReference type="ARBA" id="ARBA00022748"/>
    </source>
</evidence>
<dbReference type="InterPro" id="IPR051263">
    <property type="entry name" value="C-type_cytochrome_biogenesis"/>
</dbReference>
<feature type="transmembrane region" description="Helical" evidence="5">
    <location>
        <begin position="98"/>
        <end position="120"/>
    </location>
</feature>
<evidence type="ECO:0000256" key="2">
    <source>
        <dbReference type="ARBA" id="ARBA00022737"/>
    </source>
</evidence>
<feature type="domain" description="Cytochrome c-type biogenesis protein H Ig-like" evidence="6">
    <location>
        <begin position="313"/>
        <end position="421"/>
    </location>
</feature>
<comment type="caution">
    <text evidence="8">The sequence shown here is derived from an EMBL/GenBank/DDBJ whole genome shotgun (WGS) entry which is preliminary data.</text>
</comment>
<dbReference type="PANTHER" id="PTHR47870:SF1">
    <property type="entry name" value="CYTOCHROME C-TYPE BIOGENESIS PROTEIN CCMH"/>
    <property type="match status" value="1"/>
</dbReference>
<dbReference type="InterPro" id="IPR017560">
    <property type="entry name" value="Cyt_c_biogenesis_CcmI"/>
</dbReference>
<gene>
    <name evidence="8" type="ORF">C8N29_10791</name>
</gene>
<accession>A0A2T5IZ84</accession>
<proteinExistence type="predicted"/>
<evidence type="ECO:0000256" key="1">
    <source>
        <dbReference type="ARBA" id="ARBA00004196"/>
    </source>
</evidence>
<evidence type="ECO:0000256" key="4">
    <source>
        <dbReference type="ARBA" id="ARBA00022803"/>
    </source>
</evidence>
<dbReference type="InterPro" id="IPR056413">
    <property type="entry name" value="TPR_CcmH_CycH"/>
</dbReference>
<keyword evidence="5" id="KW-1133">Transmembrane helix</keyword>
<dbReference type="InterPro" id="IPR056412">
    <property type="entry name" value="Ig_CycH"/>
</dbReference>
<evidence type="ECO:0000313" key="8">
    <source>
        <dbReference type="EMBL" id="PTQ89358.1"/>
    </source>
</evidence>
<keyword evidence="9" id="KW-1185">Reference proteome</keyword>
<feature type="domain" description="Cytochrome c-type biogenesis protein H TPR" evidence="7">
    <location>
        <begin position="126"/>
        <end position="266"/>
    </location>
</feature>
<evidence type="ECO:0000259" key="7">
    <source>
        <dbReference type="Pfam" id="PF23914"/>
    </source>
</evidence>
<protein>
    <submittedName>
        <fullName evidence="8">Cytochrome c-type biogenesis protein CcmH</fullName>
    </submittedName>
</protein>
<evidence type="ECO:0000259" key="6">
    <source>
        <dbReference type="Pfam" id="PF23892"/>
    </source>
</evidence>
<sequence>MTSTFSMAFIVSAVALALAVGLALIWPMLRAQREQRYSLLDLNVQVFEERLAELSQDYQSQKIDQDTFEALKTELERQLLSLADTETRTEQGSGLGRGAVLAIFLMVPLLAGIAYTSVAYQPHLWRWWQAQQDVGPIVDQLLAGQEPNQELLAKQNLADFARVMQQRLQQNPTHVDGWFMLAMAYVQGELPDQALIALENAHRLAPARDDIALAYAQTLVFSQRGQLSPLSRGLLMQVLANSPEHEGALLLMGMGALRSGDYAGALVFLPKLRAVHLARTGASPDSQAMIEIDKAIALAQQGGEPKTKATTGIEVTISLSKELQAKVQPTDTLFVFARALNGPPMPLAVVKQAVSNFPITVYLNDQQAMMPSLMLSKFPSVVVNARISKQGTPQGQSGDLEAIAVPVTQTAKLAHVELTINQVKP</sequence>
<evidence type="ECO:0000313" key="9">
    <source>
        <dbReference type="Proteomes" id="UP000244223"/>
    </source>
</evidence>
<dbReference type="RefSeq" id="WP_107865685.1">
    <property type="nucleotide sequence ID" value="NZ_QAON01000007.1"/>
</dbReference>
<comment type="subcellular location">
    <subcellularLocation>
        <location evidence="1">Cell envelope</location>
    </subcellularLocation>
</comment>
<dbReference type="Pfam" id="PF23892">
    <property type="entry name" value="Ig_CycH"/>
    <property type="match status" value="1"/>
</dbReference>
<dbReference type="Gene3D" id="1.25.40.10">
    <property type="entry name" value="Tetratricopeptide repeat domain"/>
    <property type="match status" value="1"/>
</dbReference>
<dbReference type="PANTHER" id="PTHR47870">
    <property type="entry name" value="CYTOCHROME C-TYPE BIOGENESIS PROTEIN CCMH"/>
    <property type="match status" value="1"/>
</dbReference>
<dbReference type="OrthoDB" id="9776053at2"/>